<dbReference type="KEGG" id="kps:KPNJ2_01912"/>
<evidence type="ECO:0000313" key="2">
    <source>
        <dbReference type="Proteomes" id="UP000019586"/>
    </source>
</evidence>
<protein>
    <submittedName>
        <fullName evidence="1">Uncharacterized protein</fullName>
    </submittedName>
</protein>
<dbReference type="EMBL" id="CP006918">
    <property type="protein sequence ID" value="AHM78692.1"/>
    <property type="molecule type" value="Genomic_DNA"/>
</dbReference>
<organism evidence="1 2">
    <name type="scientific">Klebsiella pneumoniae 30684/NJST258_2</name>
    <dbReference type="NCBI Taxonomy" id="1420013"/>
    <lineage>
        <taxon>Bacteria</taxon>
        <taxon>Pseudomonadati</taxon>
        <taxon>Pseudomonadota</taxon>
        <taxon>Gammaproteobacteria</taxon>
        <taxon>Enterobacterales</taxon>
        <taxon>Enterobacteriaceae</taxon>
        <taxon>Klebsiella/Raoultella group</taxon>
        <taxon>Klebsiella</taxon>
        <taxon>Klebsiella pneumoniae complex</taxon>
    </lineage>
</organism>
<dbReference type="AlphaFoldDB" id="W8UXR3"/>
<dbReference type="HOGENOM" id="CLU_3382335_0_0_6"/>
<dbReference type="Proteomes" id="UP000019586">
    <property type="component" value="Chromosome"/>
</dbReference>
<gene>
    <name evidence="1" type="ORF">KPNJ2_01912</name>
</gene>
<accession>W8UXR3</accession>
<reference evidence="1 2" key="1">
    <citation type="journal article" date="2014" name="Proc. Natl. Acad. Sci. U.S.A.">
        <title>Molecular dissection of the evolution of carbapenem-resistant multilocus sequence type 258 Klebsiella pneumoniae.</title>
        <authorList>
            <person name="Deleo F.R."/>
            <person name="Chen L."/>
            <person name="Porcella S.F."/>
            <person name="Martens C.A."/>
            <person name="Kobayashi S.D."/>
            <person name="Porter A.R."/>
            <person name="Chavda K.D."/>
            <person name="Jacobs M.R."/>
            <person name="Mathema B."/>
            <person name="Olsen R.J."/>
            <person name="Bonomo R.A."/>
            <person name="Musser J.M."/>
            <person name="Kreiswirth B.N."/>
        </authorList>
    </citation>
    <scope>NUCLEOTIDE SEQUENCE [LARGE SCALE GENOMIC DNA]</scope>
    <source>
        <strain evidence="1">30684/NJST258_2</strain>
    </source>
</reference>
<evidence type="ECO:0000313" key="1">
    <source>
        <dbReference type="EMBL" id="AHM78692.1"/>
    </source>
</evidence>
<proteinExistence type="predicted"/>
<name>W8UXR3_KLEPN</name>
<sequence length="33" mass="4141">MTRILNEKVPFLSQKEIMLRHYGIWKKNRLQIR</sequence>